<organism evidence="3 4">
    <name type="scientific">Pontibacter actiniarum</name>
    <dbReference type="NCBI Taxonomy" id="323450"/>
    <lineage>
        <taxon>Bacteria</taxon>
        <taxon>Pseudomonadati</taxon>
        <taxon>Bacteroidota</taxon>
        <taxon>Cytophagia</taxon>
        <taxon>Cytophagales</taxon>
        <taxon>Hymenobacteraceae</taxon>
        <taxon>Pontibacter</taxon>
    </lineage>
</organism>
<feature type="chain" id="PRO_5010986862" description="Copper-binding protein MbnP-like domain-containing protein" evidence="1">
    <location>
        <begin position="29"/>
        <end position="251"/>
    </location>
</feature>
<reference evidence="4" key="1">
    <citation type="submission" date="2017-05" db="EMBL/GenBank/DDBJ databases">
        <authorList>
            <person name="Ray J."/>
            <person name="Price M."/>
            <person name="Deutschbauer A."/>
        </authorList>
    </citation>
    <scope>NUCLEOTIDE SEQUENCE [LARGE SCALE GENOMIC DNA]</scope>
    <source>
        <strain evidence="4">DSM 19842</strain>
    </source>
</reference>
<dbReference type="EMBL" id="CP021235">
    <property type="protein sequence ID" value="ARS34076.1"/>
    <property type="molecule type" value="Genomic_DNA"/>
</dbReference>
<evidence type="ECO:0000313" key="4">
    <source>
        <dbReference type="Proteomes" id="UP000266292"/>
    </source>
</evidence>
<evidence type="ECO:0000256" key="1">
    <source>
        <dbReference type="SAM" id="SignalP"/>
    </source>
</evidence>
<evidence type="ECO:0000259" key="2">
    <source>
        <dbReference type="Pfam" id="PF20243"/>
    </source>
</evidence>
<dbReference type="STRING" id="709015.GCA_000472485_04320"/>
<evidence type="ECO:0000313" key="3">
    <source>
        <dbReference type="EMBL" id="ARS34076.1"/>
    </source>
</evidence>
<dbReference type="PROSITE" id="PS51257">
    <property type="entry name" value="PROKAR_LIPOPROTEIN"/>
    <property type="match status" value="1"/>
</dbReference>
<keyword evidence="1" id="KW-0732">Signal</keyword>
<dbReference type="AlphaFoldDB" id="A0A1X9YMG8"/>
<gene>
    <name evidence="3" type="ORF">CA264_00710</name>
</gene>
<name>A0A1X9YMG8_9BACT</name>
<dbReference type="RefSeq" id="WP_025609489.1">
    <property type="nucleotide sequence ID" value="NZ_CP021235.1"/>
</dbReference>
<dbReference type="KEGG" id="pact:CA264_00710"/>
<feature type="signal peptide" evidence="1">
    <location>
        <begin position="1"/>
        <end position="28"/>
    </location>
</feature>
<dbReference type="OrthoDB" id="1422031at2"/>
<accession>A0A1X9YMG8</accession>
<protein>
    <recommendedName>
        <fullName evidence="2">Copper-binding protein MbnP-like domain-containing protein</fullName>
    </recommendedName>
</protein>
<sequence>MKKHFSTLQLYRLLLLALVFPLLTSCNDDDEETTPSADVTVQFRNLVAGQNITLGQTYTSPSGDTYTVEDFKYYISNVKLLNANGDVVYTEPESYHLINETAGNTAFTLAGVPAGSYSKIAFSMGVDEARNHSTDQEGDLDPSSDMVWDWDTGYKFLLLEGTYTGDADAGGLIFHIGQDENYTTFTMPLESPLTIRTKSGYTLQVSTELNALFQQPNLIDFDEMNAAMGGENARKIVENYTAGFFSVAELK</sequence>
<proteinExistence type="predicted"/>
<dbReference type="Proteomes" id="UP000266292">
    <property type="component" value="Chromosome"/>
</dbReference>
<dbReference type="InterPro" id="IPR046863">
    <property type="entry name" value="MbnP-like_dom"/>
</dbReference>
<feature type="domain" description="Copper-binding protein MbnP-like" evidence="2">
    <location>
        <begin position="37"/>
        <end position="218"/>
    </location>
</feature>
<dbReference type="Pfam" id="PF20243">
    <property type="entry name" value="MbnP"/>
    <property type="match status" value="1"/>
</dbReference>
<keyword evidence="4" id="KW-1185">Reference proteome</keyword>